<dbReference type="Proteomes" id="UP001057402">
    <property type="component" value="Chromosome 7"/>
</dbReference>
<name>A0ACB9NU66_9MYRT</name>
<accession>A0ACB9NU66</accession>
<organism evidence="1 2">
    <name type="scientific">Melastoma candidum</name>
    <dbReference type="NCBI Taxonomy" id="119954"/>
    <lineage>
        <taxon>Eukaryota</taxon>
        <taxon>Viridiplantae</taxon>
        <taxon>Streptophyta</taxon>
        <taxon>Embryophyta</taxon>
        <taxon>Tracheophyta</taxon>
        <taxon>Spermatophyta</taxon>
        <taxon>Magnoliopsida</taxon>
        <taxon>eudicotyledons</taxon>
        <taxon>Gunneridae</taxon>
        <taxon>Pentapetalae</taxon>
        <taxon>rosids</taxon>
        <taxon>malvids</taxon>
        <taxon>Myrtales</taxon>
        <taxon>Melastomataceae</taxon>
        <taxon>Melastomatoideae</taxon>
        <taxon>Melastomateae</taxon>
        <taxon>Melastoma</taxon>
    </lineage>
</organism>
<evidence type="ECO:0000313" key="1">
    <source>
        <dbReference type="EMBL" id="KAI4339847.1"/>
    </source>
</evidence>
<evidence type="ECO:0000313" key="2">
    <source>
        <dbReference type="Proteomes" id="UP001057402"/>
    </source>
</evidence>
<reference evidence="2" key="1">
    <citation type="journal article" date="2023" name="Front. Plant Sci.">
        <title>Chromosomal-level genome assembly of Melastoma candidum provides insights into trichome evolution.</title>
        <authorList>
            <person name="Zhong Y."/>
            <person name="Wu W."/>
            <person name="Sun C."/>
            <person name="Zou P."/>
            <person name="Liu Y."/>
            <person name="Dai S."/>
            <person name="Zhou R."/>
        </authorList>
    </citation>
    <scope>NUCLEOTIDE SEQUENCE [LARGE SCALE GENOMIC DNA]</scope>
</reference>
<gene>
    <name evidence="1" type="ORF">MLD38_024742</name>
</gene>
<keyword evidence="2" id="KW-1185">Reference proteome</keyword>
<dbReference type="EMBL" id="CM042886">
    <property type="protein sequence ID" value="KAI4339847.1"/>
    <property type="molecule type" value="Genomic_DNA"/>
</dbReference>
<comment type="caution">
    <text evidence="1">The sequence shown here is derived from an EMBL/GenBank/DDBJ whole genome shotgun (WGS) entry which is preliminary data.</text>
</comment>
<protein>
    <submittedName>
        <fullName evidence="1">Uncharacterized protein</fullName>
    </submittedName>
</protein>
<proteinExistence type="predicted"/>
<sequence length="100" mass="11738">MGNRHVLSRLEIVFDTFIKFNHNKGGAPLPHRHQARGQELLSQVQHEWRRRGQLRRAEEHIRHARRQGPFWQALQAIKKAGENGDFYITGDEIFAQAEFV</sequence>